<dbReference type="SUPFAM" id="SSF53383">
    <property type="entry name" value="PLP-dependent transferases"/>
    <property type="match status" value="1"/>
</dbReference>
<comment type="caution">
    <text evidence="7">The sequence shown here is derived from an EMBL/GenBank/DDBJ whole genome shotgun (WGS) entry which is preliminary data.</text>
</comment>
<protein>
    <recommendedName>
        <fullName evidence="2">cysteine-S-conjugate beta-lyase</fullName>
        <ecNumber evidence="2">4.4.1.13</ecNumber>
    </recommendedName>
</protein>
<evidence type="ECO:0000313" key="7">
    <source>
        <dbReference type="EMBL" id="SEA80066.1"/>
    </source>
</evidence>
<organism evidence="7 8">
    <name type="scientific">Trichococcus collinsii</name>
    <dbReference type="NCBI Taxonomy" id="157076"/>
    <lineage>
        <taxon>Bacteria</taxon>
        <taxon>Bacillati</taxon>
        <taxon>Bacillota</taxon>
        <taxon>Bacilli</taxon>
        <taxon>Lactobacillales</taxon>
        <taxon>Carnobacteriaceae</taxon>
        <taxon>Trichococcus</taxon>
    </lineage>
</organism>
<feature type="domain" description="Aminotransferase class I/classII large" evidence="6">
    <location>
        <begin position="29"/>
        <end position="385"/>
    </location>
</feature>
<keyword evidence="4" id="KW-0456">Lyase</keyword>
<evidence type="ECO:0000313" key="8">
    <source>
        <dbReference type="Proteomes" id="UP000199042"/>
    </source>
</evidence>
<accession>A0AB38A2L2</accession>
<dbReference type="NCBIfam" id="TIGR04350">
    <property type="entry name" value="C_S_lyase_PatB"/>
    <property type="match status" value="1"/>
</dbReference>
<dbReference type="InterPro" id="IPR015424">
    <property type="entry name" value="PyrdxlP-dep_Trfase"/>
</dbReference>
<proteinExistence type="inferred from homology"/>
<sequence length="398" mass="45096">MDFNQSVNRIDTGSVKWDMVETVFGSKDLLPLWIADMDFTTSQKIIDAIENEVSNGIFGYKTPSDSLMQAIINWQSTQHNYQLTKSSIVFSPAVVSSICTAIQAFSREEDAILIHDPVYSPFANAVLLNNRELVTSKLISNDGAYSIDFNDVEAKMKTRQVKMYIFCNPHNPGGRVWKHAELKKVVDLCKKYEVILISDEIHQDIVFKPNKFTSMLALDGSDAFTIALTAPTKTFNLAGLKCSYAFIPNQSLRERFVLSQARNSGPNLHLEMNSIGLTATEVALNEGEVWLQQLIQHFEEQFDFIEEFIKNEVPNVKFKKPEGTYLAWLDFSDLGLDDNQLMHLLVNKGKVALNAGCDYGEEGKMFMRLNIATSHERLFEGLHRIKESVNYIENKIIV</sequence>
<evidence type="ECO:0000256" key="3">
    <source>
        <dbReference type="ARBA" id="ARBA00022898"/>
    </source>
</evidence>
<name>A0AB38A2L2_9LACT</name>
<dbReference type="Gene3D" id="3.90.1150.10">
    <property type="entry name" value="Aspartate Aminotransferase, domain 1"/>
    <property type="match status" value="1"/>
</dbReference>
<dbReference type="GO" id="GO:0030170">
    <property type="term" value="F:pyridoxal phosphate binding"/>
    <property type="evidence" value="ECO:0007669"/>
    <property type="project" value="InterPro"/>
</dbReference>
<dbReference type="InterPro" id="IPR015422">
    <property type="entry name" value="PyrdxlP-dep_Trfase_small"/>
</dbReference>
<dbReference type="InterPro" id="IPR027619">
    <property type="entry name" value="C-S_lyase_PatB-like"/>
</dbReference>
<comment type="cofactor">
    <cofactor evidence="1">
        <name>pyridoxal 5'-phosphate</name>
        <dbReference type="ChEBI" id="CHEBI:597326"/>
    </cofactor>
</comment>
<comment type="similarity">
    <text evidence="5">Belongs to the class-II pyridoxal-phosphate-dependent aminotransferase family. MalY/PatB cystathionine beta-lyase subfamily.</text>
</comment>
<gene>
    <name evidence="7" type="ORF">SAMN04488525_10650</name>
</gene>
<dbReference type="InterPro" id="IPR015421">
    <property type="entry name" value="PyrdxlP-dep_Trfase_major"/>
</dbReference>
<dbReference type="CDD" id="cd00609">
    <property type="entry name" value="AAT_like"/>
    <property type="match status" value="1"/>
</dbReference>
<evidence type="ECO:0000256" key="1">
    <source>
        <dbReference type="ARBA" id="ARBA00001933"/>
    </source>
</evidence>
<dbReference type="AlphaFoldDB" id="A0AB38A2L2"/>
<evidence type="ECO:0000256" key="2">
    <source>
        <dbReference type="ARBA" id="ARBA00012224"/>
    </source>
</evidence>
<evidence type="ECO:0000256" key="5">
    <source>
        <dbReference type="ARBA" id="ARBA00037974"/>
    </source>
</evidence>
<keyword evidence="8" id="KW-1185">Reference proteome</keyword>
<dbReference type="Pfam" id="PF00155">
    <property type="entry name" value="Aminotran_1_2"/>
    <property type="match status" value="1"/>
</dbReference>
<dbReference type="GO" id="GO:0047804">
    <property type="term" value="F:cysteine-S-conjugate beta-lyase activity"/>
    <property type="evidence" value="ECO:0007669"/>
    <property type="project" value="UniProtKB-EC"/>
</dbReference>
<dbReference type="Proteomes" id="UP000199042">
    <property type="component" value="Unassembled WGS sequence"/>
</dbReference>
<dbReference type="InterPro" id="IPR004839">
    <property type="entry name" value="Aminotransferase_I/II_large"/>
</dbReference>
<dbReference type="EC" id="4.4.1.13" evidence="2"/>
<reference evidence="7 8" key="1">
    <citation type="submission" date="2016-10" db="EMBL/GenBank/DDBJ databases">
        <authorList>
            <person name="Varghese N."/>
            <person name="Submissions S."/>
        </authorList>
    </citation>
    <scope>NUCLEOTIDE SEQUENCE [LARGE SCALE GENOMIC DNA]</scope>
    <source>
        <strain evidence="7 8">DSM 14526</strain>
    </source>
</reference>
<dbReference type="InterPro" id="IPR051798">
    <property type="entry name" value="Class-II_PLP-Dep_Aminotrans"/>
</dbReference>
<dbReference type="PANTHER" id="PTHR43525">
    <property type="entry name" value="PROTEIN MALY"/>
    <property type="match status" value="1"/>
</dbReference>
<evidence type="ECO:0000259" key="6">
    <source>
        <dbReference type="Pfam" id="PF00155"/>
    </source>
</evidence>
<dbReference type="Gene3D" id="3.40.640.10">
    <property type="entry name" value="Type I PLP-dependent aspartate aminotransferase-like (Major domain)"/>
    <property type="match status" value="1"/>
</dbReference>
<keyword evidence="3" id="KW-0663">Pyridoxal phosphate</keyword>
<dbReference type="RefSeq" id="WP_086986427.1">
    <property type="nucleotide sequence ID" value="NZ_FJNA01000002.1"/>
</dbReference>
<dbReference type="EMBL" id="FNQH01000006">
    <property type="protein sequence ID" value="SEA80066.1"/>
    <property type="molecule type" value="Genomic_DNA"/>
</dbReference>
<dbReference type="PANTHER" id="PTHR43525:SF1">
    <property type="entry name" value="PROTEIN MALY"/>
    <property type="match status" value="1"/>
</dbReference>
<evidence type="ECO:0000256" key="4">
    <source>
        <dbReference type="ARBA" id="ARBA00023239"/>
    </source>
</evidence>